<evidence type="ECO:0000313" key="3">
    <source>
        <dbReference type="Proteomes" id="UP000006039"/>
    </source>
</evidence>
<organism evidence="1">
    <name type="scientific">Gaeumannomyces tritici (strain R3-111a-1)</name>
    <name type="common">Wheat and barley take-all root rot fungus</name>
    <name type="synonym">Gaeumannomyces graminis var. tritici</name>
    <dbReference type="NCBI Taxonomy" id="644352"/>
    <lineage>
        <taxon>Eukaryota</taxon>
        <taxon>Fungi</taxon>
        <taxon>Dikarya</taxon>
        <taxon>Ascomycota</taxon>
        <taxon>Pezizomycotina</taxon>
        <taxon>Sordariomycetes</taxon>
        <taxon>Sordariomycetidae</taxon>
        <taxon>Magnaporthales</taxon>
        <taxon>Magnaporthaceae</taxon>
        <taxon>Gaeumannomyces</taxon>
    </lineage>
</organism>
<dbReference type="Proteomes" id="UP000006039">
    <property type="component" value="Unassembled WGS sequence"/>
</dbReference>
<dbReference type="EnsemblFungi" id="EJT75317">
    <property type="protein sequence ID" value="EJT75317"/>
    <property type="gene ID" value="GGTG_05254"/>
</dbReference>
<dbReference type="VEuPathDB" id="FungiDB:GGTG_05254"/>
<dbReference type="HOGENOM" id="CLU_2606172_0_0_1"/>
<reference evidence="1" key="3">
    <citation type="submission" date="2010-09" db="EMBL/GenBank/DDBJ databases">
        <title>Annotation of Gaeumannomyces graminis var. tritici R3-111a-1.</title>
        <authorList>
            <consortium name="The Broad Institute Genome Sequencing Platform"/>
            <person name="Ma L.-J."/>
            <person name="Dead R."/>
            <person name="Young S.K."/>
            <person name="Zeng Q."/>
            <person name="Gargeya S."/>
            <person name="Fitzgerald M."/>
            <person name="Haas B."/>
            <person name="Abouelleil A."/>
            <person name="Alvarado L."/>
            <person name="Arachchi H.M."/>
            <person name="Berlin A."/>
            <person name="Brown A."/>
            <person name="Chapman S.B."/>
            <person name="Chen Z."/>
            <person name="Dunbar C."/>
            <person name="Freedman E."/>
            <person name="Gearin G."/>
            <person name="Gellesch M."/>
            <person name="Goldberg J."/>
            <person name="Griggs A."/>
            <person name="Gujja S."/>
            <person name="Heiman D."/>
            <person name="Howarth C."/>
            <person name="Larson L."/>
            <person name="Lui A."/>
            <person name="MacDonald P.J.P."/>
            <person name="Mehta T."/>
            <person name="Montmayeur A."/>
            <person name="Murphy C."/>
            <person name="Neiman D."/>
            <person name="Pearson M."/>
            <person name="Priest M."/>
            <person name="Roberts A."/>
            <person name="Saif S."/>
            <person name="Shea T."/>
            <person name="Shenoy N."/>
            <person name="Sisk P."/>
            <person name="Stolte C."/>
            <person name="Sykes S."/>
            <person name="Yandava C."/>
            <person name="Wortman J."/>
            <person name="Nusbaum C."/>
            <person name="Birren B."/>
        </authorList>
    </citation>
    <scope>NUCLEOTIDE SEQUENCE</scope>
    <source>
        <strain evidence="1">R3-111a-1</strain>
    </source>
</reference>
<evidence type="ECO:0000313" key="2">
    <source>
        <dbReference type="EnsemblFungi" id="EJT75317"/>
    </source>
</evidence>
<dbReference type="AlphaFoldDB" id="J3NVE1"/>
<reference evidence="1" key="2">
    <citation type="submission" date="2010-07" db="EMBL/GenBank/DDBJ databases">
        <authorList>
            <consortium name="The Broad Institute Genome Sequencing Platform"/>
            <consortium name="Broad Institute Genome Sequencing Center for Infectious Disease"/>
            <person name="Ma L.-J."/>
            <person name="Dead R."/>
            <person name="Young S."/>
            <person name="Zeng Q."/>
            <person name="Koehrsen M."/>
            <person name="Alvarado L."/>
            <person name="Berlin A."/>
            <person name="Chapman S.B."/>
            <person name="Chen Z."/>
            <person name="Freedman E."/>
            <person name="Gellesch M."/>
            <person name="Goldberg J."/>
            <person name="Griggs A."/>
            <person name="Gujja S."/>
            <person name="Heilman E.R."/>
            <person name="Heiman D."/>
            <person name="Hepburn T."/>
            <person name="Howarth C."/>
            <person name="Jen D."/>
            <person name="Larson L."/>
            <person name="Mehta T."/>
            <person name="Neiman D."/>
            <person name="Pearson M."/>
            <person name="Roberts A."/>
            <person name="Saif S."/>
            <person name="Shea T."/>
            <person name="Shenoy N."/>
            <person name="Sisk P."/>
            <person name="Stolte C."/>
            <person name="Sykes S."/>
            <person name="Walk T."/>
            <person name="White J."/>
            <person name="Yandava C."/>
            <person name="Haas B."/>
            <person name="Nusbaum C."/>
            <person name="Birren B."/>
        </authorList>
    </citation>
    <scope>NUCLEOTIDE SEQUENCE</scope>
    <source>
        <strain evidence="1">R3-111a-1</strain>
    </source>
</reference>
<dbReference type="EMBL" id="GL385397">
    <property type="protein sequence ID" value="EJT75317.1"/>
    <property type="molecule type" value="Genomic_DNA"/>
</dbReference>
<accession>J3NVE1</accession>
<name>J3NVE1_GAET3</name>
<evidence type="ECO:0000313" key="1">
    <source>
        <dbReference type="EMBL" id="EJT75317.1"/>
    </source>
</evidence>
<dbReference type="RefSeq" id="XP_009221317.1">
    <property type="nucleotide sequence ID" value="XM_009223053.1"/>
</dbReference>
<reference evidence="2" key="4">
    <citation type="journal article" date="2015" name="G3 (Bethesda)">
        <title>Genome sequences of three phytopathogenic species of the Magnaporthaceae family of fungi.</title>
        <authorList>
            <person name="Okagaki L.H."/>
            <person name="Nunes C.C."/>
            <person name="Sailsbery J."/>
            <person name="Clay B."/>
            <person name="Brown D."/>
            <person name="John T."/>
            <person name="Oh Y."/>
            <person name="Young N."/>
            <person name="Fitzgerald M."/>
            <person name="Haas B.J."/>
            <person name="Zeng Q."/>
            <person name="Young S."/>
            <person name="Adiconis X."/>
            <person name="Fan L."/>
            <person name="Levin J.Z."/>
            <person name="Mitchell T.K."/>
            <person name="Okubara P.A."/>
            <person name="Farman M.L."/>
            <person name="Kohn L.M."/>
            <person name="Birren B."/>
            <person name="Ma L.-J."/>
            <person name="Dean R.A."/>
        </authorList>
    </citation>
    <scope>NUCLEOTIDE SEQUENCE</scope>
    <source>
        <strain evidence="2">R3-111a-1</strain>
    </source>
</reference>
<dbReference type="GeneID" id="20345712"/>
<reference evidence="3" key="1">
    <citation type="submission" date="2010-07" db="EMBL/GenBank/DDBJ databases">
        <title>The genome sequence of Gaeumannomyces graminis var. tritici strain R3-111a-1.</title>
        <authorList>
            <consortium name="The Broad Institute Genome Sequencing Platform"/>
            <person name="Ma L.-J."/>
            <person name="Dead R."/>
            <person name="Young S."/>
            <person name="Zeng Q."/>
            <person name="Koehrsen M."/>
            <person name="Alvarado L."/>
            <person name="Berlin A."/>
            <person name="Chapman S.B."/>
            <person name="Chen Z."/>
            <person name="Freedman E."/>
            <person name="Gellesch M."/>
            <person name="Goldberg J."/>
            <person name="Griggs A."/>
            <person name="Gujja S."/>
            <person name="Heilman E.R."/>
            <person name="Heiman D."/>
            <person name="Hepburn T."/>
            <person name="Howarth C."/>
            <person name="Jen D."/>
            <person name="Larson L."/>
            <person name="Mehta T."/>
            <person name="Neiman D."/>
            <person name="Pearson M."/>
            <person name="Roberts A."/>
            <person name="Saif S."/>
            <person name="Shea T."/>
            <person name="Shenoy N."/>
            <person name="Sisk P."/>
            <person name="Stolte C."/>
            <person name="Sykes S."/>
            <person name="Walk T."/>
            <person name="White J."/>
            <person name="Yandava C."/>
            <person name="Haas B."/>
            <person name="Nusbaum C."/>
            <person name="Birren B."/>
        </authorList>
    </citation>
    <scope>NUCLEOTIDE SEQUENCE [LARGE SCALE GENOMIC DNA]</scope>
    <source>
        <strain evidence="3">R3-111a-1</strain>
    </source>
</reference>
<protein>
    <submittedName>
        <fullName evidence="1 2">Uncharacterized protein</fullName>
    </submittedName>
</protein>
<keyword evidence="3" id="KW-1185">Reference proteome</keyword>
<gene>
    <name evidence="2" type="primary">20345712</name>
    <name evidence="1" type="ORF">GGTG_05254</name>
</gene>
<reference evidence="2" key="5">
    <citation type="submission" date="2018-04" db="UniProtKB">
        <authorList>
            <consortium name="EnsemblFungi"/>
        </authorList>
    </citation>
    <scope>IDENTIFICATION</scope>
    <source>
        <strain evidence="2">R3-111a-1</strain>
    </source>
</reference>
<proteinExistence type="predicted"/>
<sequence>MANRTAIGSASLLETGDTCLVAQGNKRRRRTNRLGSWSSLICRPLTHREGLLLMAAWAYGQTTATGGLHDQAKRPELWR</sequence>